<accession>A0A0F3IEZ6</accession>
<dbReference type="AlphaFoldDB" id="A0A0F3IEZ6"/>
<protein>
    <submittedName>
        <fullName evidence="1">Uncharacterized protein</fullName>
    </submittedName>
</protein>
<evidence type="ECO:0000313" key="2">
    <source>
        <dbReference type="Proteomes" id="UP000033684"/>
    </source>
</evidence>
<comment type="caution">
    <text evidence="1">The sequence shown here is derived from an EMBL/GenBank/DDBJ whole genome shotgun (WGS) entry which is preliminary data.</text>
</comment>
<name>A0A0F3IEZ6_9GAMM</name>
<sequence>MSALQEREAMFPALQASIERFTSEMSTIDEMVHVLLKGHLLLEEALALIIDQHVFHRENIADARLTFAQKLNVARSLCLRKNNLGEWELVAAINGLRNDLAHRLNSPDRRKKLDKVKTIYFREAADFGRIDLIKTQSDHEIIFAACAHCAGFLATCAEDLRHLRQAIYEIDRNMNSELPPFEL</sequence>
<dbReference type="RefSeq" id="WP_045780431.1">
    <property type="nucleotide sequence ID" value="NZ_LAJX01000247.1"/>
</dbReference>
<reference evidence="1 2" key="2">
    <citation type="journal article" date="2016" name="Microb. Ecol.">
        <title>Genome Characteristics of a Novel Type I Methanotroph (Sn10-6) Isolated from a Flooded Indian Rice Field.</title>
        <authorList>
            <person name="Rahalkar M.C."/>
            <person name="Pandit P.S."/>
            <person name="Dhakephalkar P.K."/>
            <person name="Pore S."/>
            <person name="Arora P."/>
            <person name="Kapse N."/>
        </authorList>
    </citation>
    <scope>NUCLEOTIDE SEQUENCE [LARGE SCALE GENOMIC DNA]</scope>
    <source>
        <strain evidence="1 2">Sn10-6</strain>
    </source>
</reference>
<evidence type="ECO:0000313" key="1">
    <source>
        <dbReference type="EMBL" id="KJV05326.1"/>
    </source>
</evidence>
<dbReference type="EMBL" id="LAJX01000247">
    <property type="protein sequence ID" value="KJV05326.1"/>
    <property type="molecule type" value="Genomic_DNA"/>
</dbReference>
<gene>
    <name evidence="1" type="ORF">VZ94_18990</name>
</gene>
<proteinExistence type="predicted"/>
<organism evidence="1 2">
    <name type="scientific">Methylocucumis oryzae</name>
    <dbReference type="NCBI Taxonomy" id="1632867"/>
    <lineage>
        <taxon>Bacteria</taxon>
        <taxon>Pseudomonadati</taxon>
        <taxon>Pseudomonadota</taxon>
        <taxon>Gammaproteobacteria</taxon>
        <taxon>Methylococcales</taxon>
        <taxon>Methylococcaceae</taxon>
        <taxon>Methylocucumis</taxon>
    </lineage>
</organism>
<dbReference type="OrthoDB" id="9554154at2"/>
<keyword evidence="2" id="KW-1185">Reference proteome</keyword>
<reference evidence="2" key="1">
    <citation type="submission" date="2015-03" db="EMBL/GenBank/DDBJ databases">
        <title>Draft genome sequence of a novel methanotroph (Sn10-6) isolated from flooded ricefield rhizosphere in India.</title>
        <authorList>
            <person name="Pandit P.S."/>
            <person name="Pore S.D."/>
            <person name="Arora P."/>
            <person name="Kapse N.G."/>
            <person name="Dhakephalkar P.K."/>
            <person name="Rahalkar M.C."/>
        </authorList>
    </citation>
    <scope>NUCLEOTIDE SEQUENCE [LARGE SCALE GENOMIC DNA]</scope>
    <source>
        <strain evidence="2">Sn10-6</strain>
    </source>
</reference>
<dbReference type="Proteomes" id="UP000033684">
    <property type="component" value="Unassembled WGS sequence"/>
</dbReference>